<organism evidence="2 3">
    <name type="scientific">Vibrio paracholerae</name>
    <dbReference type="NCBI Taxonomy" id="650003"/>
    <lineage>
        <taxon>Bacteria</taxon>
        <taxon>Pseudomonadati</taxon>
        <taxon>Pseudomonadota</taxon>
        <taxon>Gammaproteobacteria</taxon>
        <taxon>Vibrionales</taxon>
        <taxon>Vibrionaceae</taxon>
        <taxon>Vibrio</taxon>
    </lineage>
</organism>
<proteinExistence type="predicted"/>
<reference evidence="2 3" key="1">
    <citation type="submission" date="2018-06" db="EMBL/GenBank/DDBJ databases">
        <title>Draft genome sequences of nine Vibrio sp. clinical isolates from across the United States representing the closest known relative of Vibrio cholerae.</title>
        <authorList>
            <person name="Islam M.T."/>
            <person name="Liang K."/>
            <person name="Im M.S."/>
            <person name="Winkjer J."/>
            <person name="Busby S."/>
            <person name="Batra D."/>
            <person name="Rowe L."/>
            <person name="Tarr C.L."/>
            <person name="Boucher Y."/>
        </authorList>
    </citation>
    <scope>NUCLEOTIDE SEQUENCE [LARGE SCALE GENOMIC DNA]</scope>
    <source>
        <strain evidence="2 3">2017V-1110</strain>
    </source>
</reference>
<keyword evidence="1" id="KW-0472">Membrane</keyword>
<name>A0ABD7FWP1_9VIBR</name>
<comment type="caution">
    <text evidence="2">The sequence shown here is derived from an EMBL/GenBank/DDBJ whole genome shotgun (WGS) entry which is preliminary data.</text>
</comment>
<dbReference type="EMBL" id="QKKU01000044">
    <property type="protein sequence ID" value="RBM69126.1"/>
    <property type="molecule type" value="Genomic_DNA"/>
</dbReference>
<evidence type="ECO:0000256" key="1">
    <source>
        <dbReference type="SAM" id="Phobius"/>
    </source>
</evidence>
<feature type="transmembrane region" description="Helical" evidence="1">
    <location>
        <begin position="119"/>
        <end position="144"/>
    </location>
</feature>
<protein>
    <submittedName>
        <fullName evidence="2">Uncharacterized protein</fullName>
    </submittedName>
</protein>
<feature type="transmembrane region" description="Helical" evidence="1">
    <location>
        <begin position="65"/>
        <end position="84"/>
    </location>
</feature>
<evidence type="ECO:0000313" key="2">
    <source>
        <dbReference type="EMBL" id="RBM69126.1"/>
    </source>
</evidence>
<dbReference type="RefSeq" id="WP_113610363.1">
    <property type="nucleotide sequence ID" value="NZ_CAWQMY010000108.1"/>
</dbReference>
<keyword evidence="1" id="KW-1133">Transmembrane helix</keyword>
<gene>
    <name evidence="2" type="ORF">DLR72_06780</name>
</gene>
<keyword evidence="1" id="KW-0812">Transmembrane</keyword>
<sequence length="186" mass="20617">MFDLIITVSAALTVALIFIPLVGAQRKSLVCHEALVKQAFIAKSMTEDKDKQREIDNLVKVSRSWLFSLAFMIMAPFVAFKSGISFKKANCKERTEEDDALLQAFAGSLFFSNPITMTVAALLALIALGVGSLILFSVISFMAITANDNQKLASANFCKPRYVISQNFSQVYNVFKTMSFKQIKHV</sequence>
<evidence type="ECO:0000313" key="3">
    <source>
        <dbReference type="Proteomes" id="UP000252199"/>
    </source>
</evidence>
<accession>A0ABD7FWP1</accession>
<dbReference type="Proteomes" id="UP000252199">
    <property type="component" value="Unassembled WGS sequence"/>
</dbReference>
<dbReference type="AlphaFoldDB" id="A0ABD7FWP1"/>